<reference evidence="4 5" key="1">
    <citation type="submission" date="2023-05" db="EMBL/GenBank/DDBJ databases">
        <title>Draft genome sequence of Streptomyces sp. B-S-A12 isolated from a cave soil in Thailand.</title>
        <authorList>
            <person name="Chamroensaksri N."/>
            <person name="Muangham S."/>
        </authorList>
    </citation>
    <scope>NUCLEOTIDE SEQUENCE [LARGE SCALE GENOMIC DNA]</scope>
    <source>
        <strain evidence="4 5">B-S-A12</strain>
    </source>
</reference>
<keyword evidence="2" id="KW-0732">Signal</keyword>
<evidence type="ECO:0000313" key="5">
    <source>
        <dbReference type="Proteomes" id="UP001237105"/>
    </source>
</evidence>
<dbReference type="EMBL" id="JASCIS010000003">
    <property type="protein sequence ID" value="MDI3417770.1"/>
    <property type="molecule type" value="Genomic_DNA"/>
</dbReference>
<organism evidence="4 5">
    <name type="scientific">Streptomyces luteolus</name>
    <dbReference type="NCBI Taxonomy" id="3043615"/>
    <lineage>
        <taxon>Bacteria</taxon>
        <taxon>Bacillati</taxon>
        <taxon>Actinomycetota</taxon>
        <taxon>Actinomycetes</taxon>
        <taxon>Kitasatosporales</taxon>
        <taxon>Streptomycetaceae</taxon>
        <taxon>Streptomyces</taxon>
    </lineage>
</organism>
<evidence type="ECO:0000256" key="1">
    <source>
        <dbReference type="SAM" id="MobiDB-lite"/>
    </source>
</evidence>
<keyword evidence="5" id="KW-1185">Reference proteome</keyword>
<feature type="domain" description="DUF4232" evidence="3">
    <location>
        <begin position="123"/>
        <end position="239"/>
    </location>
</feature>
<name>A0ABT6SQX6_9ACTN</name>
<gene>
    <name evidence="4" type="ORF">QIT00_04195</name>
</gene>
<dbReference type="Proteomes" id="UP001237105">
    <property type="component" value="Unassembled WGS sequence"/>
</dbReference>
<feature type="compositionally biased region" description="Basic and acidic residues" evidence="1">
    <location>
        <begin position="87"/>
        <end position="105"/>
    </location>
</feature>
<proteinExistence type="predicted"/>
<evidence type="ECO:0000256" key="2">
    <source>
        <dbReference type="SAM" id="SignalP"/>
    </source>
</evidence>
<dbReference type="InterPro" id="IPR025326">
    <property type="entry name" value="DUF4232"/>
</dbReference>
<protein>
    <submittedName>
        <fullName evidence="4">DUF4232 domain-containing protein</fullName>
    </submittedName>
</protein>
<evidence type="ECO:0000313" key="4">
    <source>
        <dbReference type="EMBL" id="MDI3417770.1"/>
    </source>
</evidence>
<evidence type="ECO:0000259" key="3">
    <source>
        <dbReference type="Pfam" id="PF14016"/>
    </source>
</evidence>
<comment type="caution">
    <text evidence="4">The sequence shown here is derived from an EMBL/GenBank/DDBJ whole genome shotgun (WGS) entry which is preliminary data.</text>
</comment>
<dbReference type="Pfam" id="PF14016">
    <property type="entry name" value="DUF4232"/>
    <property type="match status" value="1"/>
</dbReference>
<feature type="signal peptide" evidence="2">
    <location>
        <begin position="1"/>
        <end position="36"/>
    </location>
</feature>
<sequence>MSGIRTSFASRPARPARTSRTSRARLVAAAASVVLAAFSMTACDSGTGVTDEGAASTASSATPGGDEPADHGATGGSTSGKPAPDATKPDATKPAPDADRSRDQAAPKAVTCEGSTTRTVASPLKRPVNRMLLTVTNTGGKPCSLYGYPAVQFGEAQSVPPAFEDSRPQAVVTLQPGASGYASIALSGTDGSSDGYTAKTLAVAFQGRSGNESVGEIAHPALPAKGVYVDNTIRVTYWQQEMKDAVSW</sequence>
<dbReference type="RefSeq" id="WP_282533684.1">
    <property type="nucleotide sequence ID" value="NZ_JASCIS010000003.1"/>
</dbReference>
<feature type="chain" id="PRO_5047295503" evidence="2">
    <location>
        <begin position="37"/>
        <end position="248"/>
    </location>
</feature>
<accession>A0ABT6SQX6</accession>
<feature type="region of interest" description="Disordered" evidence="1">
    <location>
        <begin position="1"/>
        <end position="24"/>
    </location>
</feature>
<feature type="region of interest" description="Disordered" evidence="1">
    <location>
        <begin position="45"/>
        <end position="122"/>
    </location>
</feature>